<dbReference type="SMART" id="SM00575">
    <property type="entry name" value="ZnF_PMZ"/>
    <property type="match status" value="1"/>
</dbReference>
<keyword evidence="1" id="KW-0539">Nucleus</keyword>
<dbReference type="InterPro" id="IPR006564">
    <property type="entry name" value="Znf_PMZ"/>
</dbReference>
<comment type="similarity">
    <text evidence="1">Belongs to the FHY3/FAR1 family.</text>
</comment>
<dbReference type="OrthoDB" id="1914915at2759"/>
<keyword evidence="5" id="KW-1185">Reference proteome</keyword>
<evidence type="ECO:0000313" key="5">
    <source>
        <dbReference type="Proteomes" id="UP000195402"/>
    </source>
</evidence>
<comment type="caution">
    <text evidence="4">The sequence shown here is derived from an EMBL/GenBank/DDBJ whole genome shotgun (WGS) entry which is preliminary data.</text>
</comment>
<dbReference type="InterPro" id="IPR031052">
    <property type="entry name" value="FHY3/FAR1"/>
</dbReference>
<evidence type="ECO:0000256" key="2">
    <source>
        <dbReference type="SAM" id="MobiDB-lite"/>
    </source>
</evidence>
<dbReference type="OMA" id="WRREECE"/>
<feature type="region of interest" description="Disordered" evidence="2">
    <location>
        <begin position="236"/>
        <end position="291"/>
    </location>
</feature>
<evidence type="ECO:0000259" key="3">
    <source>
        <dbReference type="SMART" id="SM00575"/>
    </source>
</evidence>
<reference evidence="4 5" key="1">
    <citation type="journal article" date="2017" name="Mol. Plant">
        <title>The Genome of Medicinal Plant Macleaya cordata Provides New Insights into Benzylisoquinoline Alkaloids Metabolism.</title>
        <authorList>
            <person name="Liu X."/>
            <person name="Liu Y."/>
            <person name="Huang P."/>
            <person name="Ma Y."/>
            <person name="Qing Z."/>
            <person name="Tang Q."/>
            <person name="Cao H."/>
            <person name="Cheng P."/>
            <person name="Zheng Y."/>
            <person name="Yuan Z."/>
            <person name="Zhou Y."/>
            <person name="Liu J."/>
            <person name="Tang Z."/>
            <person name="Zhuo Y."/>
            <person name="Zhang Y."/>
            <person name="Yu L."/>
            <person name="Huang J."/>
            <person name="Yang P."/>
            <person name="Peng Q."/>
            <person name="Zhang J."/>
            <person name="Jiang W."/>
            <person name="Zhang Z."/>
            <person name="Lin K."/>
            <person name="Ro D.K."/>
            <person name="Chen X."/>
            <person name="Xiong X."/>
            <person name="Shang Y."/>
            <person name="Huang S."/>
            <person name="Zeng J."/>
        </authorList>
    </citation>
    <scope>NUCLEOTIDE SEQUENCE [LARGE SCALE GENOMIC DNA]</scope>
    <source>
        <strain evidence="5">cv. BLH2017</strain>
        <tissue evidence="4">Root</tissue>
    </source>
</reference>
<dbReference type="EMBL" id="MVGT01002941">
    <property type="protein sequence ID" value="OVA06147.1"/>
    <property type="molecule type" value="Genomic_DNA"/>
</dbReference>
<dbReference type="STRING" id="56857.A0A200Q700"/>
<dbReference type="GO" id="GO:0008270">
    <property type="term" value="F:zinc ion binding"/>
    <property type="evidence" value="ECO:0007669"/>
    <property type="project" value="UniProtKB-UniRule"/>
</dbReference>
<dbReference type="GO" id="GO:0005634">
    <property type="term" value="C:nucleus"/>
    <property type="evidence" value="ECO:0007669"/>
    <property type="project" value="UniProtKB-SubCell"/>
</dbReference>
<comment type="subcellular location">
    <subcellularLocation>
        <location evidence="1">Nucleus</location>
    </subcellularLocation>
</comment>
<gene>
    <name evidence="4" type="ORF">BVC80_1637g21</name>
</gene>
<dbReference type="PANTHER" id="PTHR31669:SF283">
    <property type="entry name" value="PROTEIN FAR1-RELATED SEQUENCE"/>
    <property type="match status" value="1"/>
</dbReference>
<organism evidence="4 5">
    <name type="scientific">Macleaya cordata</name>
    <name type="common">Five-seeded plume-poppy</name>
    <name type="synonym">Bocconia cordata</name>
    <dbReference type="NCBI Taxonomy" id="56857"/>
    <lineage>
        <taxon>Eukaryota</taxon>
        <taxon>Viridiplantae</taxon>
        <taxon>Streptophyta</taxon>
        <taxon>Embryophyta</taxon>
        <taxon>Tracheophyta</taxon>
        <taxon>Spermatophyta</taxon>
        <taxon>Magnoliopsida</taxon>
        <taxon>Ranunculales</taxon>
        <taxon>Papaveraceae</taxon>
        <taxon>Papaveroideae</taxon>
        <taxon>Macleaya</taxon>
    </lineage>
</organism>
<name>A0A200Q700_MACCD</name>
<dbReference type="InParanoid" id="A0A200Q700"/>
<dbReference type="PANTHER" id="PTHR31669">
    <property type="entry name" value="PROTEIN FAR1-RELATED SEQUENCE 10-RELATED"/>
    <property type="match status" value="1"/>
</dbReference>
<comment type="function">
    <text evidence="1">Putative transcription activator involved in regulating light control of development.</text>
</comment>
<keyword evidence="1" id="KW-0862">Zinc</keyword>
<dbReference type="GO" id="GO:0006355">
    <property type="term" value="P:regulation of DNA-templated transcription"/>
    <property type="evidence" value="ECO:0007669"/>
    <property type="project" value="UniProtKB-UniRule"/>
</dbReference>
<accession>A0A200Q700</accession>
<proteinExistence type="inferred from homology"/>
<dbReference type="Proteomes" id="UP000195402">
    <property type="component" value="Unassembled WGS sequence"/>
</dbReference>
<evidence type="ECO:0000313" key="4">
    <source>
        <dbReference type="EMBL" id="OVA06147.1"/>
    </source>
</evidence>
<evidence type="ECO:0000256" key="1">
    <source>
        <dbReference type="RuleBase" id="RU367018"/>
    </source>
</evidence>
<feature type="compositionally biased region" description="Basic residues" evidence="2">
    <location>
        <begin position="260"/>
        <end position="274"/>
    </location>
</feature>
<protein>
    <recommendedName>
        <fullName evidence="1">Protein FAR1-RELATED SEQUENCE</fullName>
    </recommendedName>
</protein>
<feature type="domain" description="Zinc finger PMZ-type" evidence="3">
    <location>
        <begin position="79"/>
        <end position="106"/>
    </location>
</feature>
<keyword evidence="1" id="KW-0479">Metal-binding</keyword>
<sequence length="334" mass="39026">MKKGRTIYDFEKQAGQVYTLAKFKEFQDELTAGTTYCEVMETRRGGYVTEYEIREDVVIGDHKKRKMFLVSWRREECEYKCSYNLFEFKRLLCRHIIKVFIRNDVPLIPDKYILRRWRKDVSRSHTKFKVNYNGWCATEEHKRFNKLCSAFNKVADAASTDVILYNHVMEKIDTLSKELDELKLSNEAGQSTSKLCSNNTIDGEASASQNILDPIPAHTKGQSRFGQQRLVSRLEKEVDKSRRKYERVKKKEQDGQVNKSKQKIGKGKKQRRQCLIHSNEEPTPNPTPIGFGSMEDCVSLHYGNTQEDYQSQLWNDTYVPNVPVEGSHHFDRPM</sequence>
<dbReference type="AlphaFoldDB" id="A0A200Q700"/>
<keyword evidence="1" id="KW-0863">Zinc-finger</keyword>